<dbReference type="RefSeq" id="WP_108635149.1">
    <property type="nucleotide sequence ID" value="NZ_QCXX01000005.1"/>
</dbReference>
<dbReference type="PROSITE" id="PS50022">
    <property type="entry name" value="FA58C_3"/>
    <property type="match status" value="1"/>
</dbReference>
<feature type="domain" description="F5/8 type C" evidence="2">
    <location>
        <begin position="313"/>
        <end position="467"/>
    </location>
</feature>
<gene>
    <name evidence="3" type="ORF">DCO56_17980</name>
</gene>
<evidence type="ECO:0000256" key="1">
    <source>
        <dbReference type="SAM" id="SignalP"/>
    </source>
</evidence>
<protein>
    <recommendedName>
        <fullName evidence="2">F5/8 type C domain-containing protein</fullName>
    </recommendedName>
</protein>
<proteinExistence type="predicted"/>
<dbReference type="Pfam" id="PF00754">
    <property type="entry name" value="F5_F8_type_C"/>
    <property type="match status" value="1"/>
</dbReference>
<accession>A0A363NPW0</accession>
<dbReference type="EMBL" id="QCXX01000005">
    <property type="protein sequence ID" value="PUV22814.1"/>
    <property type="molecule type" value="Genomic_DNA"/>
</dbReference>
<dbReference type="InterPro" id="IPR000421">
    <property type="entry name" value="FA58C"/>
</dbReference>
<dbReference type="Gene3D" id="2.60.120.260">
    <property type="entry name" value="Galactose-binding domain-like"/>
    <property type="match status" value="1"/>
</dbReference>
<reference evidence="3 4" key="1">
    <citation type="submission" date="2018-04" db="EMBL/GenBank/DDBJ databases">
        <title>Sphingobacterium sp. M46 Genome.</title>
        <authorList>
            <person name="Cheng J."/>
            <person name="Li Y."/>
        </authorList>
    </citation>
    <scope>NUCLEOTIDE SEQUENCE [LARGE SCALE GENOMIC DNA]</scope>
    <source>
        <strain evidence="3 4">M46</strain>
    </source>
</reference>
<dbReference type="InterPro" id="IPR008979">
    <property type="entry name" value="Galactose-bd-like_sf"/>
</dbReference>
<dbReference type="SUPFAM" id="SSF49785">
    <property type="entry name" value="Galactose-binding domain-like"/>
    <property type="match status" value="1"/>
</dbReference>
<comment type="caution">
    <text evidence="3">The sequence shown here is derived from an EMBL/GenBank/DDBJ whole genome shotgun (WGS) entry which is preliminary data.</text>
</comment>
<evidence type="ECO:0000259" key="2">
    <source>
        <dbReference type="PROSITE" id="PS50022"/>
    </source>
</evidence>
<dbReference type="AlphaFoldDB" id="A0A363NPW0"/>
<dbReference type="PROSITE" id="PS51257">
    <property type="entry name" value="PROKAR_LIPOPROTEIN"/>
    <property type="match status" value="1"/>
</dbReference>
<organism evidence="3 4">
    <name type="scientific">Sphingobacterium athyrii</name>
    <dbReference type="NCBI Taxonomy" id="2152717"/>
    <lineage>
        <taxon>Bacteria</taxon>
        <taxon>Pseudomonadati</taxon>
        <taxon>Bacteroidota</taxon>
        <taxon>Sphingobacteriia</taxon>
        <taxon>Sphingobacteriales</taxon>
        <taxon>Sphingobacteriaceae</taxon>
        <taxon>Sphingobacterium</taxon>
    </lineage>
</organism>
<evidence type="ECO:0000313" key="3">
    <source>
        <dbReference type="EMBL" id="PUV22814.1"/>
    </source>
</evidence>
<keyword evidence="1" id="KW-0732">Signal</keyword>
<dbReference type="OrthoDB" id="1434826at2"/>
<feature type="chain" id="PRO_5017081823" description="F5/8 type C domain-containing protein" evidence="1">
    <location>
        <begin position="27"/>
        <end position="473"/>
    </location>
</feature>
<evidence type="ECO:0000313" key="4">
    <source>
        <dbReference type="Proteomes" id="UP000250831"/>
    </source>
</evidence>
<keyword evidence="4" id="KW-1185">Reference proteome</keyword>
<name>A0A363NPW0_9SPHI</name>
<feature type="signal peptide" evidence="1">
    <location>
        <begin position="1"/>
        <end position="26"/>
    </location>
</feature>
<dbReference type="Proteomes" id="UP000250831">
    <property type="component" value="Unassembled WGS sequence"/>
</dbReference>
<sequence length="473" mass="52250">MKRNFKMSWAFNVILGAFLLSMGSCKEEELVFPQQGDQEAIVTETRPTAKPTNLTFVSAFNQKLEIHWPALSDRVVKAEIRYTEGAEEKMVTVSKFDEPTIIIFKDYKVYTVTVQYFTSDGTASKLSKVSLKPGPYEAAYKLTGLTLEPVPGGIKFVFPKTSDRAITTKISYELDGKEIVRTFDSNKESEVVISNLTDESKEVAFKILTMDEELKVAVVDERKQAPGVLAYKGILKTVVAFMDGNNGGLAWTNSAKDPATIIVNYQLNGAAKTVRIDNSTDVEKRVLFDLQGKPTAFTFTVETDGLTSPVQNAEVKAPTLLSRSTWSAEVSSTESQEGAANGKASSLIDGDIGTYWHSTWSSSNNPVYPHWFIVDLGNVENFAQFGMIRRHNNNTGGFKTFNIETSLDKASWTMVGKDLFFDSAGPAVWHDYNVSMVKARYIRITMTEPMGAGATSTHLAEFRAAGYAPIVLK</sequence>